<dbReference type="InterPro" id="IPR013094">
    <property type="entry name" value="AB_hydrolase_3"/>
</dbReference>
<evidence type="ECO:0000313" key="3">
    <source>
        <dbReference type="EMBL" id="OCL06058.1"/>
    </source>
</evidence>
<dbReference type="Proteomes" id="UP000250140">
    <property type="component" value="Unassembled WGS sequence"/>
</dbReference>
<feature type="domain" description="Alpha/beta hydrolase fold-3" evidence="2">
    <location>
        <begin position="107"/>
        <end position="332"/>
    </location>
</feature>
<reference evidence="3 4" key="1">
    <citation type="journal article" date="2016" name="Nat. Commun.">
        <title>Ectomycorrhizal ecology is imprinted in the genome of the dominant symbiotic fungus Cenococcum geophilum.</title>
        <authorList>
            <consortium name="DOE Joint Genome Institute"/>
            <person name="Peter M."/>
            <person name="Kohler A."/>
            <person name="Ohm R.A."/>
            <person name="Kuo A."/>
            <person name="Krutzmann J."/>
            <person name="Morin E."/>
            <person name="Arend M."/>
            <person name="Barry K.W."/>
            <person name="Binder M."/>
            <person name="Choi C."/>
            <person name="Clum A."/>
            <person name="Copeland A."/>
            <person name="Grisel N."/>
            <person name="Haridas S."/>
            <person name="Kipfer T."/>
            <person name="LaButti K."/>
            <person name="Lindquist E."/>
            <person name="Lipzen A."/>
            <person name="Maire R."/>
            <person name="Meier B."/>
            <person name="Mihaltcheva S."/>
            <person name="Molinier V."/>
            <person name="Murat C."/>
            <person name="Poggeler S."/>
            <person name="Quandt C.A."/>
            <person name="Sperisen C."/>
            <person name="Tritt A."/>
            <person name="Tisserant E."/>
            <person name="Crous P.W."/>
            <person name="Henrissat B."/>
            <person name="Nehls U."/>
            <person name="Egli S."/>
            <person name="Spatafora J.W."/>
            <person name="Grigoriev I.V."/>
            <person name="Martin F.M."/>
        </authorList>
    </citation>
    <scope>NUCLEOTIDE SEQUENCE [LARGE SCALE GENOMIC DNA]</scope>
    <source>
        <strain evidence="3 4">CBS 207.34</strain>
    </source>
</reference>
<sequence>MPTDQKVSKIGLASVTLRAIFAASTRIWTSPFKGNKGAANYFKDVIFAMMRSQLGNMNLAQERYLNPLTTPVYISFAKDKGFPPDSITLADGVQAHWIGNKNAQKTLVYFHGGGYVLPATPAHFQYLTDMKDTLIAQGTDTAVLVLAYTLAPEAHYPTQLKQAIELLRHLVETEKRDPSNLTLGGDSAGGNLTLSILSHLSHPHPLIPALELPAPLHAAFLLSPWVSFNTHTPSYVTNAERDAFDARPLLRWSEAFLNSSSPFAGDFYSEPCTAPASWWEATAGVVGEVLIWGGRYEVFLDGIEEFARRFEKGYGGSGGKVTTIITDKAAHEEMLIERMLGYKQKSESARVVEDWVKAKL</sequence>
<dbReference type="EMBL" id="KV750150">
    <property type="protein sequence ID" value="OCL06058.1"/>
    <property type="molecule type" value="Genomic_DNA"/>
</dbReference>
<keyword evidence="1 3" id="KW-0378">Hydrolase</keyword>
<evidence type="ECO:0000256" key="1">
    <source>
        <dbReference type="ARBA" id="ARBA00022801"/>
    </source>
</evidence>
<dbReference type="Gene3D" id="3.40.50.1820">
    <property type="entry name" value="alpha/beta hydrolase"/>
    <property type="match status" value="1"/>
</dbReference>
<name>A0A8E2EXA3_9PEZI</name>
<dbReference type="AlphaFoldDB" id="A0A8E2EXA3"/>
<evidence type="ECO:0000259" key="2">
    <source>
        <dbReference type="Pfam" id="PF07859"/>
    </source>
</evidence>
<dbReference type="GO" id="GO:0016787">
    <property type="term" value="F:hydrolase activity"/>
    <property type="evidence" value="ECO:0007669"/>
    <property type="project" value="UniProtKB-KW"/>
</dbReference>
<dbReference type="PANTHER" id="PTHR48081:SF31">
    <property type="entry name" value="STERYL ACETYL HYDROLASE MUG81-RELATED"/>
    <property type="match status" value="1"/>
</dbReference>
<dbReference type="InterPro" id="IPR050300">
    <property type="entry name" value="GDXG_lipolytic_enzyme"/>
</dbReference>
<proteinExistence type="predicted"/>
<dbReference type="OrthoDB" id="2152029at2759"/>
<protein>
    <submittedName>
        <fullName evidence="3">Alpha/beta hydrolase fold domain-containing protein</fullName>
    </submittedName>
</protein>
<evidence type="ECO:0000313" key="4">
    <source>
        <dbReference type="Proteomes" id="UP000250140"/>
    </source>
</evidence>
<dbReference type="InterPro" id="IPR029058">
    <property type="entry name" value="AB_hydrolase_fold"/>
</dbReference>
<keyword evidence="4" id="KW-1185">Reference proteome</keyword>
<gene>
    <name evidence="3" type="ORF">AOQ84DRAFT_343869</name>
</gene>
<dbReference type="PANTHER" id="PTHR48081">
    <property type="entry name" value="AB HYDROLASE SUPERFAMILY PROTEIN C4A8.06C"/>
    <property type="match status" value="1"/>
</dbReference>
<dbReference type="SUPFAM" id="SSF53474">
    <property type="entry name" value="alpha/beta-Hydrolases"/>
    <property type="match status" value="1"/>
</dbReference>
<accession>A0A8E2EXA3</accession>
<organism evidence="3 4">
    <name type="scientific">Glonium stellatum</name>
    <dbReference type="NCBI Taxonomy" id="574774"/>
    <lineage>
        <taxon>Eukaryota</taxon>
        <taxon>Fungi</taxon>
        <taxon>Dikarya</taxon>
        <taxon>Ascomycota</taxon>
        <taxon>Pezizomycotina</taxon>
        <taxon>Dothideomycetes</taxon>
        <taxon>Pleosporomycetidae</taxon>
        <taxon>Gloniales</taxon>
        <taxon>Gloniaceae</taxon>
        <taxon>Glonium</taxon>
    </lineage>
</organism>
<dbReference type="Pfam" id="PF07859">
    <property type="entry name" value="Abhydrolase_3"/>
    <property type="match status" value="1"/>
</dbReference>